<evidence type="ECO:0000313" key="3">
    <source>
        <dbReference type="Proteomes" id="UP000558488"/>
    </source>
</evidence>
<gene>
    <name evidence="2" type="ORF">mPipKuh1_019343</name>
</gene>
<comment type="caution">
    <text evidence="2">The sequence shown here is derived from an EMBL/GenBank/DDBJ whole genome shotgun (WGS) entry which is preliminary data.</text>
</comment>
<feature type="region of interest" description="Disordered" evidence="1">
    <location>
        <begin position="40"/>
        <end position="113"/>
    </location>
</feature>
<keyword evidence="3" id="KW-1185">Reference proteome</keyword>
<name>A0A7J7R953_PIPKU</name>
<reference evidence="2 3" key="1">
    <citation type="journal article" date="2020" name="Nature">
        <title>Six reference-quality genomes reveal evolution of bat adaptations.</title>
        <authorList>
            <person name="Jebb D."/>
            <person name="Huang Z."/>
            <person name="Pippel M."/>
            <person name="Hughes G.M."/>
            <person name="Lavrichenko K."/>
            <person name="Devanna P."/>
            <person name="Winkler S."/>
            <person name="Jermiin L.S."/>
            <person name="Skirmuntt E.C."/>
            <person name="Katzourakis A."/>
            <person name="Burkitt-Gray L."/>
            <person name="Ray D.A."/>
            <person name="Sullivan K.A.M."/>
            <person name="Roscito J.G."/>
            <person name="Kirilenko B.M."/>
            <person name="Davalos L.M."/>
            <person name="Corthals A.P."/>
            <person name="Power M.L."/>
            <person name="Jones G."/>
            <person name="Ransome R.D."/>
            <person name="Dechmann D.K.N."/>
            <person name="Locatelli A.G."/>
            <person name="Puechmaille S.J."/>
            <person name="Fedrigo O."/>
            <person name="Jarvis E.D."/>
            <person name="Hiller M."/>
            <person name="Vernes S.C."/>
            <person name="Myers E.W."/>
            <person name="Teeling E.C."/>
        </authorList>
    </citation>
    <scope>NUCLEOTIDE SEQUENCE [LARGE SCALE GENOMIC DNA]</scope>
    <source>
        <strain evidence="2">MPipKuh1</strain>
        <tissue evidence="2">Flight muscle</tissue>
    </source>
</reference>
<feature type="compositionally biased region" description="Basic and acidic residues" evidence="1">
    <location>
        <begin position="60"/>
        <end position="72"/>
    </location>
</feature>
<dbReference type="EMBL" id="JACAGB010000090">
    <property type="protein sequence ID" value="KAF6272614.1"/>
    <property type="molecule type" value="Genomic_DNA"/>
</dbReference>
<sequence>MEDPLPEETMEQLDLSKEGSPRNAGGDIYGCHGLWEHMPGFVPDGAGEPPDGSRAWAARGGERDRELETSMREKHRPAASCTPPTGDVPQPMYMPLTGIEPGTFQSADPTLYH</sequence>
<feature type="compositionally biased region" description="Acidic residues" evidence="1">
    <location>
        <begin position="1"/>
        <end position="11"/>
    </location>
</feature>
<proteinExistence type="predicted"/>
<dbReference type="AlphaFoldDB" id="A0A7J7R953"/>
<feature type="region of interest" description="Disordered" evidence="1">
    <location>
        <begin position="1"/>
        <end position="28"/>
    </location>
</feature>
<organism evidence="2 3">
    <name type="scientific">Pipistrellus kuhlii</name>
    <name type="common">Kuhl's pipistrelle</name>
    <dbReference type="NCBI Taxonomy" id="59472"/>
    <lineage>
        <taxon>Eukaryota</taxon>
        <taxon>Metazoa</taxon>
        <taxon>Chordata</taxon>
        <taxon>Craniata</taxon>
        <taxon>Vertebrata</taxon>
        <taxon>Euteleostomi</taxon>
        <taxon>Mammalia</taxon>
        <taxon>Eutheria</taxon>
        <taxon>Laurasiatheria</taxon>
        <taxon>Chiroptera</taxon>
        <taxon>Yangochiroptera</taxon>
        <taxon>Vespertilionidae</taxon>
        <taxon>Pipistrellus</taxon>
    </lineage>
</organism>
<dbReference type="Proteomes" id="UP000558488">
    <property type="component" value="Unassembled WGS sequence"/>
</dbReference>
<feature type="compositionally biased region" description="Polar residues" evidence="1">
    <location>
        <begin position="103"/>
        <end position="113"/>
    </location>
</feature>
<accession>A0A7J7R953</accession>
<evidence type="ECO:0000313" key="2">
    <source>
        <dbReference type="EMBL" id="KAF6272614.1"/>
    </source>
</evidence>
<evidence type="ECO:0000256" key="1">
    <source>
        <dbReference type="SAM" id="MobiDB-lite"/>
    </source>
</evidence>
<protein>
    <submittedName>
        <fullName evidence="2">Zinc finger protein 576</fullName>
    </submittedName>
</protein>